<dbReference type="RefSeq" id="WP_110309283.1">
    <property type="nucleotide sequence ID" value="NZ_QICL01000002.1"/>
</dbReference>
<organism evidence="3 4">
    <name type="scientific">Dysgonomonas alginatilytica</name>
    <dbReference type="NCBI Taxonomy" id="1605892"/>
    <lineage>
        <taxon>Bacteria</taxon>
        <taxon>Pseudomonadati</taxon>
        <taxon>Bacteroidota</taxon>
        <taxon>Bacteroidia</taxon>
        <taxon>Bacteroidales</taxon>
        <taxon>Dysgonomonadaceae</taxon>
        <taxon>Dysgonomonas</taxon>
    </lineage>
</organism>
<sequence length="598" mass="66050">MNFKYVKSILAGCYLVLATTLSLSAAEGASVSALKTEILQGNGKYTIHTVAKGETAYSIARLYNISVSDIYALNPKAEKGLKLDEQIKIPVINPPVNQAVNSNGRSYVVKSKETLYSIAKQVGLKVDDLVNANPELKLKPLHEGQSLLIPSLPATRPSNNVAQPVAQAKSRFIEHQVAPKETLYGIARQYNTTPEALTDFNPVLKNGLKQGMTILIPSLQPQSSNSSYQNGQTPVSTLRDIDAIKVGVVLPFINKSQGKSARFIEYYEGFLLALEEMKVKGLSANVYVFDMGSETGTTKLKSLLETSEMKDLDLIIGGFSSDQIDVLSNFAKKQGIKYAIPFPTKTNETQKNTEVFQLNAPHEVLYNNTTRTLANLFGNANVIYITESGNNDKKEFVTALNAQLSQKGMRATSVAANQHLSANLALALDANRRNVIVAASGSAQLLQTLLPVLSSLREKQPNLNMSLFGHTEWQTYPQFFTDLYKNDTYIYTPFYMSDDDYKTKQFISNYKKWYNNKSLINTYPKYGALGYDTGIYFLTGLFKHGKNFESSVNSISVPALQTPISFNKVNAAGGYMNNGFYIVHYKSNGSVDKIEYGK</sequence>
<dbReference type="SMART" id="SM00257">
    <property type="entry name" value="LysM"/>
    <property type="match status" value="3"/>
</dbReference>
<evidence type="ECO:0000313" key="3">
    <source>
        <dbReference type="EMBL" id="PXV67989.1"/>
    </source>
</evidence>
<evidence type="ECO:0000256" key="1">
    <source>
        <dbReference type="SAM" id="SignalP"/>
    </source>
</evidence>
<protein>
    <submittedName>
        <fullName evidence="3">ABC-type branched-subunit amino acid transport system substrate-binding protein</fullName>
    </submittedName>
</protein>
<name>A0A2V3PSK9_9BACT</name>
<evidence type="ECO:0000313" key="4">
    <source>
        <dbReference type="Proteomes" id="UP000247973"/>
    </source>
</evidence>
<keyword evidence="4" id="KW-1185">Reference proteome</keyword>
<dbReference type="EMBL" id="QICL01000002">
    <property type="protein sequence ID" value="PXV67989.1"/>
    <property type="molecule type" value="Genomic_DNA"/>
</dbReference>
<dbReference type="GO" id="GO:0008932">
    <property type="term" value="F:lytic endotransglycosylase activity"/>
    <property type="evidence" value="ECO:0007669"/>
    <property type="project" value="TreeGrafter"/>
</dbReference>
<dbReference type="PANTHER" id="PTHR33734">
    <property type="entry name" value="LYSM DOMAIN-CONTAINING GPI-ANCHORED PROTEIN 2"/>
    <property type="match status" value="1"/>
</dbReference>
<feature type="signal peptide" evidence="1">
    <location>
        <begin position="1"/>
        <end position="25"/>
    </location>
</feature>
<dbReference type="InterPro" id="IPR018392">
    <property type="entry name" value="LysM"/>
</dbReference>
<comment type="caution">
    <text evidence="3">The sequence shown here is derived from an EMBL/GenBank/DDBJ whole genome shotgun (WGS) entry which is preliminary data.</text>
</comment>
<accession>A0A2V3PSK9</accession>
<gene>
    <name evidence="3" type="ORF">CLV62_10219</name>
</gene>
<evidence type="ECO:0000259" key="2">
    <source>
        <dbReference type="PROSITE" id="PS51782"/>
    </source>
</evidence>
<dbReference type="Pfam" id="PF01476">
    <property type="entry name" value="LysM"/>
    <property type="match status" value="3"/>
</dbReference>
<dbReference type="Proteomes" id="UP000247973">
    <property type="component" value="Unassembled WGS sequence"/>
</dbReference>
<dbReference type="OrthoDB" id="2149800at2"/>
<dbReference type="InterPro" id="IPR036779">
    <property type="entry name" value="LysM_dom_sf"/>
</dbReference>
<dbReference type="SUPFAM" id="SSF53822">
    <property type="entry name" value="Periplasmic binding protein-like I"/>
    <property type="match status" value="1"/>
</dbReference>
<dbReference type="Gene3D" id="3.40.50.2300">
    <property type="match status" value="2"/>
</dbReference>
<reference evidence="3 4" key="1">
    <citation type="submission" date="2018-03" db="EMBL/GenBank/DDBJ databases">
        <title>Genomic Encyclopedia of Archaeal and Bacterial Type Strains, Phase II (KMG-II): from individual species to whole genera.</title>
        <authorList>
            <person name="Goeker M."/>
        </authorList>
    </citation>
    <scope>NUCLEOTIDE SEQUENCE [LARGE SCALE GENOMIC DNA]</scope>
    <source>
        <strain evidence="3 4">DSM 100214</strain>
    </source>
</reference>
<dbReference type="CDD" id="cd00118">
    <property type="entry name" value="LysM"/>
    <property type="match status" value="3"/>
</dbReference>
<proteinExistence type="predicted"/>
<feature type="chain" id="PRO_5016098191" evidence="1">
    <location>
        <begin position="26"/>
        <end position="598"/>
    </location>
</feature>
<dbReference type="SUPFAM" id="SSF54106">
    <property type="entry name" value="LysM domain"/>
    <property type="match status" value="3"/>
</dbReference>
<feature type="domain" description="LysM" evidence="2">
    <location>
        <begin position="46"/>
        <end position="89"/>
    </location>
</feature>
<feature type="domain" description="LysM" evidence="2">
    <location>
        <begin position="105"/>
        <end position="149"/>
    </location>
</feature>
<dbReference type="InterPro" id="IPR028082">
    <property type="entry name" value="Peripla_BP_I"/>
</dbReference>
<dbReference type="PANTHER" id="PTHR33734:SF22">
    <property type="entry name" value="MEMBRANE-BOUND LYTIC MUREIN TRANSGLYCOSYLASE D"/>
    <property type="match status" value="1"/>
</dbReference>
<keyword evidence="1" id="KW-0732">Signal</keyword>
<feature type="domain" description="LysM" evidence="2">
    <location>
        <begin position="173"/>
        <end position="216"/>
    </location>
</feature>
<dbReference type="AlphaFoldDB" id="A0A2V3PSK9"/>
<dbReference type="PROSITE" id="PS51782">
    <property type="entry name" value="LYSM"/>
    <property type="match status" value="3"/>
</dbReference>
<dbReference type="Gene3D" id="3.10.350.10">
    <property type="entry name" value="LysM domain"/>
    <property type="match status" value="3"/>
</dbReference>